<dbReference type="NCBIfam" id="TIGR04183">
    <property type="entry name" value="Por_Secre_tail"/>
    <property type="match status" value="1"/>
</dbReference>
<dbReference type="Pfam" id="PF01520">
    <property type="entry name" value="Amidase_3"/>
    <property type="match status" value="1"/>
</dbReference>
<keyword evidence="8" id="KW-1185">Reference proteome</keyword>
<evidence type="ECO:0000256" key="2">
    <source>
        <dbReference type="ARBA" id="ARBA00011901"/>
    </source>
</evidence>
<dbReference type="SMART" id="SM00646">
    <property type="entry name" value="Ami_3"/>
    <property type="match status" value="1"/>
</dbReference>
<dbReference type="GO" id="GO:0008745">
    <property type="term" value="F:N-acetylmuramoyl-L-alanine amidase activity"/>
    <property type="evidence" value="ECO:0007669"/>
    <property type="project" value="UniProtKB-EC"/>
</dbReference>
<evidence type="ECO:0000313" key="8">
    <source>
        <dbReference type="Proteomes" id="UP000319040"/>
    </source>
</evidence>
<dbReference type="SUPFAM" id="SSF53187">
    <property type="entry name" value="Zn-dependent exopeptidases"/>
    <property type="match status" value="1"/>
</dbReference>
<keyword evidence="4" id="KW-0378">Hydrolase</keyword>
<dbReference type="Pfam" id="PF13205">
    <property type="entry name" value="Big_5"/>
    <property type="match status" value="2"/>
</dbReference>
<dbReference type="EC" id="3.5.1.28" evidence="2"/>
<dbReference type="Gene3D" id="2.60.120.430">
    <property type="entry name" value="Galactose-binding lectin"/>
    <property type="match status" value="1"/>
</dbReference>
<organism evidence="7 8">
    <name type="scientific">Saccharicrinis carchari</name>
    <dbReference type="NCBI Taxonomy" id="1168039"/>
    <lineage>
        <taxon>Bacteria</taxon>
        <taxon>Pseudomonadati</taxon>
        <taxon>Bacteroidota</taxon>
        <taxon>Bacteroidia</taxon>
        <taxon>Marinilabiliales</taxon>
        <taxon>Marinilabiliaceae</taxon>
        <taxon>Saccharicrinis</taxon>
    </lineage>
</organism>
<dbReference type="GO" id="GO:0030288">
    <property type="term" value="C:outer membrane-bounded periplasmic space"/>
    <property type="evidence" value="ECO:0007669"/>
    <property type="project" value="TreeGrafter"/>
</dbReference>
<dbReference type="RefSeq" id="WP_142532018.1">
    <property type="nucleotide sequence ID" value="NZ_FXTB01000001.1"/>
</dbReference>
<proteinExistence type="predicted"/>
<name>A0A521B4T9_SACCC</name>
<accession>A0A521B4T9</accession>
<dbReference type="InterPro" id="IPR002508">
    <property type="entry name" value="MurNAc-LAA_cat"/>
</dbReference>
<comment type="catalytic activity">
    <reaction evidence="1">
        <text>Hydrolyzes the link between N-acetylmuramoyl residues and L-amino acid residues in certain cell-wall glycopeptides.</text>
        <dbReference type="EC" id="3.5.1.28"/>
    </reaction>
</comment>
<dbReference type="PANTHER" id="PTHR30404">
    <property type="entry name" value="N-ACETYLMURAMOYL-L-ALANINE AMIDASE"/>
    <property type="match status" value="1"/>
</dbReference>
<dbReference type="InterPro" id="IPR050695">
    <property type="entry name" value="N-acetylmuramoyl_amidase_3"/>
</dbReference>
<dbReference type="AlphaFoldDB" id="A0A521B4T9"/>
<dbReference type="PANTHER" id="PTHR30404:SF0">
    <property type="entry name" value="N-ACETYLMURAMOYL-L-ALANINE AMIDASE AMIC"/>
    <property type="match status" value="1"/>
</dbReference>
<dbReference type="CDD" id="cd02696">
    <property type="entry name" value="MurNAc-LAA"/>
    <property type="match status" value="1"/>
</dbReference>
<dbReference type="OrthoDB" id="1058212at2"/>
<evidence type="ECO:0000256" key="4">
    <source>
        <dbReference type="ARBA" id="ARBA00022801"/>
    </source>
</evidence>
<dbReference type="Gene3D" id="2.60.40.1120">
    <property type="entry name" value="Carboxypeptidase-like, regulatory domain"/>
    <property type="match status" value="1"/>
</dbReference>
<feature type="domain" description="MurNAc-LAA" evidence="6">
    <location>
        <begin position="95"/>
        <end position="230"/>
    </location>
</feature>
<evidence type="ECO:0000256" key="3">
    <source>
        <dbReference type="ARBA" id="ARBA00022729"/>
    </source>
</evidence>
<evidence type="ECO:0000313" key="7">
    <source>
        <dbReference type="EMBL" id="SMO41700.1"/>
    </source>
</evidence>
<dbReference type="Gene3D" id="3.40.630.40">
    <property type="entry name" value="Zn-dependent exopeptidases"/>
    <property type="match status" value="1"/>
</dbReference>
<feature type="signal peptide" evidence="5">
    <location>
        <begin position="1"/>
        <end position="22"/>
    </location>
</feature>
<dbReference type="EMBL" id="FXTB01000001">
    <property type="protein sequence ID" value="SMO41700.1"/>
    <property type="molecule type" value="Genomic_DNA"/>
</dbReference>
<dbReference type="InterPro" id="IPR026444">
    <property type="entry name" value="Secre_tail"/>
</dbReference>
<gene>
    <name evidence="7" type="ORF">SAMN06265379_101675</name>
</gene>
<evidence type="ECO:0000256" key="5">
    <source>
        <dbReference type="SAM" id="SignalP"/>
    </source>
</evidence>
<dbReference type="GO" id="GO:0009253">
    <property type="term" value="P:peptidoglycan catabolic process"/>
    <property type="evidence" value="ECO:0007669"/>
    <property type="project" value="InterPro"/>
</dbReference>
<reference evidence="7 8" key="1">
    <citation type="submission" date="2017-05" db="EMBL/GenBank/DDBJ databases">
        <authorList>
            <person name="Varghese N."/>
            <person name="Submissions S."/>
        </authorList>
    </citation>
    <scope>NUCLEOTIDE SEQUENCE [LARGE SCALE GENOMIC DNA]</scope>
    <source>
        <strain evidence="7 8">DSM 27040</strain>
    </source>
</reference>
<keyword evidence="3 5" id="KW-0732">Signal</keyword>
<evidence type="ECO:0000259" key="6">
    <source>
        <dbReference type="SMART" id="SM00646"/>
    </source>
</evidence>
<dbReference type="InterPro" id="IPR032812">
    <property type="entry name" value="SbsA_Ig"/>
</dbReference>
<sequence length="835" mass="92423">MKQVIPSLFFITIALCSFNLKAQEAPIIGLSDWSLFIDPGHDKTGNMGLYNYSEAEKVLRVAWALRDMLEQQTDISQVFLSRLSDQDEITLAARTDLANTLGADFYYSIHSDAGSPSVNSTLMLHGGWTNNGVTVEKEPNGGKALGDILDADLSGVMRIDTRGNWADRNFYLRGEYHHDNQFPYLAVNRRTNMASLLSEAGFHTNPGQQQKNLNAEWKKLEALSAFRSILEWGGIDRPAIGVATGIITDADSGLPINGVTVSIADKQYTTDTYESLFNQYSNDPEELRNGFYFIEGLTPGADVEVVFTADNHETKSMMLHVDSNPNGRTHENLSFLDVQLTSTIPPLVSGVEPSNELGMLKPGTKLQFTFSRQMDKTSVESAITLSDALVGLTYNWQNDFTLEVSMSGLEFVTQYTLTIDGSIAKNTLTDQFLDGDADGIAGGNYQLVFTTSAEDTDAPVLMDSWPATDAAITELRPILRLVYDEELNDASVGADAVSLKLMPSEDMVTGQVTHKVVNGQSVIHFFPAIDLNQEATYQVDVAAGLADFYGNTTEAFSYSFSLPSIAPRSINLIDPFDGTISGWWQPQQSGSTAGIITEETDRSYDASVANLSEGSQGSMRFNYSWDMDVGAPYIRLYLHPDAAQNTNRYNIEDLLQVYVFGDGSNTEFRFMARDGDQKYEASPWYSIDWMGWKLISWDLSNDPVYAWVNGNGVLDGTDFRLDGFHFRYVTGGAQKGTLYFDQFRFLAPDNGTSVPQLNGDAEIKLFPNPVQNILNIHADEPIKTVRIHSISGQLMMMEHMGSDKATLNVERLPAGVYLVEVYTRSGRSYAKIQVK</sequence>
<dbReference type="Proteomes" id="UP000319040">
    <property type="component" value="Unassembled WGS sequence"/>
</dbReference>
<dbReference type="Pfam" id="PF18962">
    <property type="entry name" value="Por_Secre_tail"/>
    <property type="match status" value="1"/>
</dbReference>
<protein>
    <recommendedName>
        <fullName evidence="2">N-acetylmuramoyl-L-alanine amidase</fullName>
        <ecNumber evidence="2">3.5.1.28</ecNumber>
    </recommendedName>
</protein>
<feature type="chain" id="PRO_5021835504" description="N-acetylmuramoyl-L-alanine amidase" evidence="5">
    <location>
        <begin position="23"/>
        <end position="835"/>
    </location>
</feature>
<evidence type="ECO:0000256" key="1">
    <source>
        <dbReference type="ARBA" id="ARBA00001561"/>
    </source>
</evidence>